<organism evidence="1 2">
    <name type="scientific">Burkholderia ambifaria (strain MC40-6)</name>
    <dbReference type="NCBI Taxonomy" id="398577"/>
    <lineage>
        <taxon>Bacteria</taxon>
        <taxon>Pseudomonadati</taxon>
        <taxon>Pseudomonadota</taxon>
        <taxon>Betaproteobacteria</taxon>
        <taxon>Burkholderiales</taxon>
        <taxon>Burkholderiaceae</taxon>
        <taxon>Burkholderia</taxon>
        <taxon>Burkholderia cepacia complex</taxon>
    </lineage>
</organism>
<reference evidence="2" key="1">
    <citation type="submission" date="2008-04" db="EMBL/GenBank/DDBJ databases">
        <title>Complete sequence of chromosome 3 of Burkholderia ambifaria MC40-6.</title>
        <authorList>
            <person name="Copeland A."/>
            <person name="Lucas S."/>
            <person name="Lapidus A."/>
            <person name="Glavina del Rio T."/>
            <person name="Dalin E."/>
            <person name="Tice H."/>
            <person name="Pitluck S."/>
            <person name="Chain P."/>
            <person name="Malfatti S."/>
            <person name="Shin M."/>
            <person name="Vergez L."/>
            <person name="Lang D."/>
            <person name="Schmutz J."/>
            <person name="Larimer F."/>
            <person name="Land M."/>
            <person name="Hauser L."/>
            <person name="Kyrpides N."/>
            <person name="Lykidis A."/>
            <person name="Ramette A."/>
            <person name="Konstantinidis K."/>
            <person name="Tiedje J."/>
            <person name="Richardson P."/>
        </authorList>
    </citation>
    <scope>NUCLEOTIDE SEQUENCE [LARGE SCALE GENOMIC DNA]</scope>
    <source>
        <strain evidence="2">MC40-6</strain>
    </source>
</reference>
<proteinExistence type="predicted"/>
<protein>
    <submittedName>
        <fullName evidence="1">Integrase, catalytic region</fullName>
    </submittedName>
</protein>
<dbReference type="KEGG" id="bac:BamMC406_6237"/>
<dbReference type="Proteomes" id="UP000001680">
    <property type="component" value="Chromosome 3"/>
</dbReference>
<dbReference type="HOGENOM" id="CLU_041517_5_2_4"/>
<evidence type="ECO:0000313" key="2">
    <source>
        <dbReference type="Proteomes" id="UP000001680"/>
    </source>
</evidence>
<dbReference type="AlphaFoldDB" id="B1Z4K8"/>
<accession>B1Z4K8</accession>
<name>B1Z4K8_BURA4</name>
<dbReference type="EMBL" id="CP001027">
    <property type="protein sequence ID" value="ACB68671.1"/>
    <property type="molecule type" value="Genomic_DNA"/>
</dbReference>
<gene>
    <name evidence="1" type="ordered locus">BamMC406_6237</name>
</gene>
<evidence type="ECO:0000313" key="1">
    <source>
        <dbReference type="EMBL" id="ACB68671.1"/>
    </source>
</evidence>
<sequence length="56" mass="6511">MAATERITMTMRELDRFKVIQDVADGKLKPWPAAERLELTTRQVRRLVARVAICVR</sequence>